<reference evidence="1 2" key="1">
    <citation type="submission" date="2020-02" db="EMBL/GenBank/DDBJ databases">
        <authorList>
            <person name="Gao J."/>
            <person name="Sun J."/>
        </authorList>
    </citation>
    <scope>NUCLEOTIDE SEQUENCE [LARGE SCALE GENOMIC DNA]</scope>
    <source>
        <strain evidence="1 2">7124</strain>
    </source>
</reference>
<dbReference type="RefSeq" id="WP_165100045.1">
    <property type="nucleotide sequence ID" value="NZ_JAAKGU010000007.1"/>
</dbReference>
<name>A0A6M1PL09_9BACL</name>
<evidence type="ECO:0000313" key="1">
    <source>
        <dbReference type="EMBL" id="NGM83960.1"/>
    </source>
</evidence>
<evidence type="ECO:0000313" key="2">
    <source>
        <dbReference type="Proteomes" id="UP000480151"/>
    </source>
</evidence>
<gene>
    <name evidence="1" type="ORF">G5B47_16200</name>
</gene>
<dbReference type="EMBL" id="JAAKGU010000007">
    <property type="protein sequence ID" value="NGM83960.1"/>
    <property type="molecule type" value="Genomic_DNA"/>
</dbReference>
<keyword evidence="2" id="KW-1185">Reference proteome</keyword>
<comment type="caution">
    <text evidence="1">The sequence shown here is derived from an EMBL/GenBank/DDBJ whole genome shotgun (WGS) entry which is preliminary data.</text>
</comment>
<dbReference type="Proteomes" id="UP000480151">
    <property type="component" value="Unassembled WGS sequence"/>
</dbReference>
<dbReference type="AlphaFoldDB" id="A0A6M1PL09"/>
<sequence>MAAEEKFHVISAKYQGWGNEGEDFYFPVNFYSKDEAIAQFVSIEKFTEKNNRMVPYTAYEYDGNTFYTIIYRGIVDESELMYY</sequence>
<proteinExistence type="predicted"/>
<protein>
    <submittedName>
        <fullName evidence="1">Uncharacterized protein</fullName>
    </submittedName>
</protein>
<accession>A0A6M1PL09</accession>
<organism evidence="1 2">
    <name type="scientific">Paenibacillus apii</name>
    <dbReference type="NCBI Taxonomy" id="1850370"/>
    <lineage>
        <taxon>Bacteria</taxon>
        <taxon>Bacillati</taxon>
        <taxon>Bacillota</taxon>
        <taxon>Bacilli</taxon>
        <taxon>Bacillales</taxon>
        <taxon>Paenibacillaceae</taxon>
        <taxon>Paenibacillus</taxon>
    </lineage>
</organism>